<comment type="caution">
    <text evidence="2">The sequence shown here is derived from an EMBL/GenBank/DDBJ whole genome shotgun (WGS) entry which is preliminary data.</text>
</comment>
<reference evidence="2 3" key="1">
    <citation type="submission" date="2014-04" db="EMBL/GenBank/DDBJ databases">
        <title>A new species of microsporidia sheds light on the evolution of extreme parasitism.</title>
        <authorList>
            <person name="Haag K.L."/>
            <person name="James T.Y."/>
            <person name="Larsson R."/>
            <person name="Schaer T.M."/>
            <person name="Refardt D."/>
            <person name="Pombert J.-F."/>
            <person name="Ebert D."/>
        </authorList>
    </citation>
    <scope>NUCLEOTIDE SEQUENCE [LARGE SCALE GENOMIC DNA]</scope>
    <source>
        <strain evidence="2 3">UGP3</strain>
        <tissue evidence="2">Spores</tissue>
    </source>
</reference>
<feature type="region of interest" description="Disordered" evidence="1">
    <location>
        <begin position="252"/>
        <end position="360"/>
    </location>
</feature>
<name>A0A098VRI8_9MICR</name>
<evidence type="ECO:0000256" key="1">
    <source>
        <dbReference type="SAM" id="MobiDB-lite"/>
    </source>
</evidence>
<evidence type="ECO:0000313" key="3">
    <source>
        <dbReference type="Proteomes" id="UP000029725"/>
    </source>
</evidence>
<dbReference type="GeneID" id="25259720"/>
<feature type="region of interest" description="Disordered" evidence="1">
    <location>
        <begin position="135"/>
        <end position="161"/>
    </location>
</feature>
<gene>
    <name evidence="2" type="ORF">DI09_36p50</name>
</gene>
<dbReference type="HOGENOM" id="CLU_609859_0_0_1"/>
<sequence length="449" mass="50328">MAASRTSLQQADASKCHWLGEALPVAARGYEATRVQEDRRPHKLGTCTGPAQKCKGNSVLVQSCRSFDDFYRRNLAVPSVIAKIEETIQAVRRVSGNKRLLNSQEKVNHYLQSLNKKYLRRNIEWKIVKLDKEKSGDHQGNSYLDNRTGASQHQNSNNHRKSVTVEMINPSAPMRLEVVYESEKSRQINRRISILQTRHQGTQPGSTTSFTGMNTPTPPNSDSECHSDIIPSPNLRPLAILDGQSLCSEEEQGYESVSFPSSDSYSSKKKAKDVTPPAPLPHNQVDSNALSPPGVYKSRQSGVANKKGPTMQDLQRKNKEFYSEKNAIISEMATSKKSMRKKNLPTNPKPPPLANSQRSSIMVRSSIAMLLKDEGAALSNKKSYIEGKGPSEKTQELSFADAKQKLSFGDSNQGFSSDKHLREYKNDILREMMDVRQKNRLPTRQRNKE</sequence>
<feature type="region of interest" description="Disordered" evidence="1">
    <location>
        <begin position="196"/>
        <end position="231"/>
    </location>
</feature>
<feature type="compositionally biased region" description="Low complexity" evidence="1">
    <location>
        <begin position="256"/>
        <end position="265"/>
    </location>
</feature>
<accession>A0A098VRI8</accession>
<dbReference type="RefSeq" id="XP_013237838.1">
    <property type="nucleotide sequence ID" value="XM_013382384.1"/>
</dbReference>
<feature type="compositionally biased region" description="Basic and acidic residues" evidence="1">
    <location>
        <begin position="314"/>
        <end position="323"/>
    </location>
</feature>
<proteinExistence type="predicted"/>
<evidence type="ECO:0000313" key="2">
    <source>
        <dbReference type="EMBL" id="KGG51394.1"/>
    </source>
</evidence>
<dbReference type="Proteomes" id="UP000029725">
    <property type="component" value="Unassembled WGS sequence"/>
</dbReference>
<dbReference type="VEuPathDB" id="MicrosporidiaDB:DI09_36p50"/>
<keyword evidence="3" id="KW-1185">Reference proteome</keyword>
<protein>
    <submittedName>
        <fullName evidence="2">Uncharacterized protein</fullName>
    </submittedName>
</protein>
<organism evidence="2 3">
    <name type="scientific">Mitosporidium daphniae</name>
    <dbReference type="NCBI Taxonomy" id="1485682"/>
    <lineage>
        <taxon>Eukaryota</taxon>
        <taxon>Fungi</taxon>
        <taxon>Fungi incertae sedis</taxon>
        <taxon>Microsporidia</taxon>
        <taxon>Mitosporidium</taxon>
    </lineage>
</organism>
<dbReference type="AlphaFoldDB" id="A0A098VRI8"/>
<feature type="compositionally biased region" description="Polar residues" evidence="1">
    <location>
        <begin position="138"/>
        <end position="157"/>
    </location>
</feature>
<dbReference type="EMBL" id="JMKJ01000299">
    <property type="protein sequence ID" value="KGG51394.1"/>
    <property type="molecule type" value="Genomic_DNA"/>
</dbReference>
<feature type="compositionally biased region" description="Polar residues" evidence="1">
    <location>
        <begin position="196"/>
        <end position="215"/>
    </location>
</feature>